<dbReference type="EMBL" id="CM003530">
    <property type="protein sequence ID" value="RCV16837.1"/>
    <property type="molecule type" value="Genomic_DNA"/>
</dbReference>
<proteinExistence type="predicted"/>
<dbReference type="AlphaFoldDB" id="A0A368QFS3"/>
<name>A0A368QFS3_SETIT</name>
<reference evidence="2" key="1">
    <citation type="journal article" date="2012" name="Nat. Biotechnol.">
        <title>Reference genome sequence of the model plant Setaria.</title>
        <authorList>
            <person name="Bennetzen J.L."/>
            <person name="Schmutz J."/>
            <person name="Wang H."/>
            <person name="Percifield R."/>
            <person name="Hawkins J."/>
            <person name="Pontaroli A.C."/>
            <person name="Estep M."/>
            <person name="Feng L."/>
            <person name="Vaughn J.N."/>
            <person name="Grimwood J."/>
            <person name="Jenkins J."/>
            <person name="Barry K."/>
            <person name="Lindquist E."/>
            <person name="Hellsten U."/>
            <person name="Deshpande S."/>
            <person name="Wang X."/>
            <person name="Wu X."/>
            <person name="Mitros T."/>
            <person name="Triplett J."/>
            <person name="Yang X."/>
            <person name="Ye C.Y."/>
            <person name="Mauro-Herrera M."/>
            <person name="Wang L."/>
            <person name="Li P."/>
            <person name="Sharma M."/>
            <person name="Sharma R."/>
            <person name="Ronald P.C."/>
            <person name="Panaud O."/>
            <person name="Kellogg E.A."/>
            <person name="Brutnell T.P."/>
            <person name="Doust A.N."/>
            <person name="Tuskan G.A."/>
            <person name="Rokhsar D."/>
            <person name="Devos K.M."/>
        </authorList>
    </citation>
    <scope>NUCLEOTIDE SEQUENCE [LARGE SCALE GENOMIC DNA]</scope>
    <source>
        <strain evidence="2">Yugu1</strain>
    </source>
</reference>
<reference evidence="2" key="2">
    <citation type="submission" date="2015-07" db="EMBL/GenBank/DDBJ databases">
        <authorList>
            <person name="Noorani M."/>
        </authorList>
    </citation>
    <scope>NUCLEOTIDE SEQUENCE</scope>
    <source>
        <strain evidence="2">Yugu1</strain>
    </source>
</reference>
<protein>
    <submittedName>
        <fullName evidence="2">Uncharacterized protein</fullName>
    </submittedName>
</protein>
<evidence type="ECO:0000313" key="2">
    <source>
        <dbReference type="EMBL" id="RCV16837.1"/>
    </source>
</evidence>
<feature type="compositionally biased region" description="Basic residues" evidence="1">
    <location>
        <begin position="13"/>
        <end position="29"/>
    </location>
</feature>
<sequence length="116" mass="12810">MAAISFRSPAPSGRRRPPRRWRCSRASRRSRAERGRGYLNRGVSTGHRVVPASAHVGMELGMRPPARGGRTGGEEAVRGRRNRWGRASGACGPQQGWPQQDYKHVGSTIILKIVLQ</sequence>
<accession>A0A368QFS3</accession>
<evidence type="ECO:0000256" key="1">
    <source>
        <dbReference type="SAM" id="MobiDB-lite"/>
    </source>
</evidence>
<organism evidence="2">
    <name type="scientific">Setaria italica</name>
    <name type="common">Foxtail millet</name>
    <name type="synonym">Panicum italicum</name>
    <dbReference type="NCBI Taxonomy" id="4555"/>
    <lineage>
        <taxon>Eukaryota</taxon>
        <taxon>Viridiplantae</taxon>
        <taxon>Streptophyta</taxon>
        <taxon>Embryophyta</taxon>
        <taxon>Tracheophyta</taxon>
        <taxon>Spermatophyta</taxon>
        <taxon>Magnoliopsida</taxon>
        <taxon>Liliopsida</taxon>
        <taxon>Poales</taxon>
        <taxon>Poaceae</taxon>
        <taxon>PACMAD clade</taxon>
        <taxon>Panicoideae</taxon>
        <taxon>Panicodae</taxon>
        <taxon>Paniceae</taxon>
        <taxon>Cenchrinae</taxon>
        <taxon>Setaria</taxon>
    </lineage>
</organism>
<feature type="region of interest" description="Disordered" evidence="1">
    <location>
        <begin position="1"/>
        <end position="100"/>
    </location>
</feature>
<gene>
    <name evidence="2" type="ORF">SETIT_3G170300v2</name>
</gene>